<evidence type="ECO:0000313" key="7">
    <source>
        <dbReference type="EMBL" id="KGC11001.1"/>
    </source>
</evidence>
<dbReference type="GO" id="GO:0006260">
    <property type="term" value="P:DNA replication"/>
    <property type="evidence" value="ECO:0007669"/>
    <property type="project" value="TreeGrafter"/>
</dbReference>
<dbReference type="InterPro" id="IPR002611">
    <property type="entry name" value="IstB_ATP-bd"/>
</dbReference>
<evidence type="ECO:0000313" key="8">
    <source>
        <dbReference type="Proteomes" id="UP000029590"/>
    </source>
</evidence>
<dbReference type="Pfam" id="PF01695">
    <property type="entry name" value="IstB_IS21"/>
    <property type="match status" value="1"/>
</dbReference>
<comment type="caution">
    <text evidence="7">The sequence shown here is derived from an EMBL/GenBank/DDBJ whole genome shotgun (WGS) entry which is preliminary data.</text>
</comment>
<feature type="region of interest" description="Disordered" evidence="4">
    <location>
        <begin position="240"/>
        <end position="262"/>
    </location>
</feature>
<dbReference type="SUPFAM" id="SSF52540">
    <property type="entry name" value="P-loop containing nucleoside triphosphate hydrolases"/>
    <property type="match status" value="1"/>
</dbReference>
<dbReference type="NCBIfam" id="NF038214">
    <property type="entry name" value="IS21_help_AAA"/>
    <property type="match status" value="1"/>
</dbReference>
<dbReference type="Proteomes" id="UP000029590">
    <property type="component" value="Unassembled WGS sequence"/>
</dbReference>
<dbReference type="InterPro" id="IPR003593">
    <property type="entry name" value="AAA+_ATPase"/>
</dbReference>
<evidence type="ECO:0000313" key="6">
    <source>
        <dbReference type="EMBL" id="KGC09494.1"/>
    </source>
</evidence>
<sequence length="262" mass="29268">MNPSPELNSILKQLRLSGILDSLELRNREAVDGQLAYTEFLAMLLHDEVARRENKKLGARLARAGFAMGKTLETFNFDLLPKLNRAHIHDLATGRYIDEKVAILIAGQTGVGKSHLAQALGHCAARQGRDVLFISQTDLLKKLHAARATGLYERKFQQFVRVPLLIIDDFALKPLHPPHDEDFHDVIAARYERAASILTSNLDLSEWGDAFPENRILGAATLDRLRHGAYRIVIEGESFRKPKPMPENSENAVAKSGKKPHS</sequence>
<evidence type="ECO:0000256" key="2">
    <source>
        <dbReference type="ARBA" id="ARBA00022741"/>
    </source>
</evidence>
<keyword evidence="2" id="KW-0547">Nucleotide-binding</keyword>
<evidence type="ECO:0000256" key="1">
    <source>
        <dbReference type="ARBA" id="ARBA00008059"/>
    </source>
</evidence>
<dbReference type="EMBL" id="JPGG01000018">
    <property type="protein sequence ID" value="KGC09494.1"/>
    <property type="molecule type" value="Genomic_DNA"/>
</dbReference>
<protein>
    <submittedName>
        <fullName evidence="7">IstB-like ATP binding family protein</fullName>
    </submittedName>
</protein>
<keyword evidence="3" id="KW-0067">ATP-binding</keyword>
<organism evidence="7 8">
    <name type="scientific">Burkholderia gladioli</name>
    <name type="common">Pseudomonas marginata</name>
    <name type="synonym">Phytomonas marginata</name>
    <dbReference type="NCBI Taxonomy" id="28095"/>
    <lineage>
        <taxon>Bacteria</taxon>
        <taxon>Pseudomonadati</taxon>
        <taxon>Pseudomonadota</taxon>
        <taxon>Betaproteobacteria</taxon>
        <taxon>Burkholderiales</taxon>
        <taxon>Burkholderiaceae</taxon>
        <taxon>Burkholderia</taxon>
    </lineage>
</organism>
<name>A0AAW3EVT6_BURGA</name>
<feature type="domain" description="AAA+ ATPase" evidence="5">
    <location>
        <begin position="99"/>
        <end position="231"/>
    </location>
</feature>
<proteinExistence type="inferred from homology"/>
<dbReference type="PANTHER" id="PTHR30050">
    <property type="entry name" value="CHROMOSOMAL REPLICATION INITIATOR PROTEIN DNAA"/>
    <property type="match status" value="1"/>
</dbReference>
<dbReference type="InterPro" id="IPR027417">
    <property type="entry name" value="P-loop_NTPase"/>
</dbReference>
<dbReference type="GO" id="GO:0005524">
    <property type="term" value="F:ATP binding"/>
    <property type="evidence" value="ECO:0007669"/>
    <property type="project" value="UniProtKB-KW"/>
</dbReference>
<dbReference type="PANTHER" id="PTHR30050:SF4">
    <property type="entry name" value="ATP-BINDING PROTEIN RV3427C IN INSERTION SEQUENCE-RELATED"/>
    <property type="match status" value="1"/>
</dbReference>
<gene>
    <name evidence="6" type="ORF">DM48_6807</name>
    <name evidence="7" type="ORF">DM48_7304</name>
</gene>
<dbReference type="InterPro" id="IPR028350">
    <property type="entry name" value="DNAC/IstB-like"/>
</dbReference>
<dbReference type="SMART" id="SM00382">
    <property type="entry name" value="AAA"/>
    <property type="match status" value="1"/>
</dbReference>
<evidence type="ECO:0000256" key="3">
    <source>
        <dbReference type="ARBA" id="ARBA00022840"/>
    </source>
</evidence>
<comment type="similarity">
    <text evidence="1">Belongs to the IS21/IS1162 putative ATP-binding protein family.</text>
</comment>
<dbReference type="CDD" id="cd00009">
    <property type="entry name" value="AAA"/>
    <property type="match status" value="1"/>
</dbReference>
<dbReference type="AlphaFoldDB" id="A0AAW3EVT6"/>
<reference evidence="7 8" key="1">
    <citation type="submission" date="2014-04" db="EMBL/GenBank/DDBJ databases">
        <authorList>
            <person name="Bishop-Lilly K.A."/>
            <person name="Broomall S.M."/>
            <person name="Chain P.S."/>
            <person name="Chertkov O."/>
            <person name="Coyne S.R."/>
            <person name="Daligault H.E."/>
            <person name="Davenport K.W."/>
            <person name="Erkkila T."/>
            <person name="Frey K.G."/>
            <person name="Gibbons H.S."/>
            <person name="Gu W."/>
            <person name="Jaissle J."/>
            <person name="Johnson S.L."/>
            <person name="Koroleva G.I."/>
            <person name="Ladner J.T."/>
            <person name="Lo C.-C."/>
            <person name="Minogue T.D."/>
            <person name="Munk C."/>
            <person name="Palacios G.F."/>
            <person name="Redden C.L."/>
            <person name="Rosenzweig C.N."/>
            <person name="Scholz M.B."/>
            <person name="Teshima H."/>
            <person name="Xu Y."/>
        </authorList>
    </citation>
    <scope>NUCLEOTIDE SEQUENCE [LARGE SCALE GENOMIC DNA]</scope>
    <source>
        <strain evidence="8">gladioli</strain>
        <strain evidence="7">Gladioli</strain>
    </source>
</reference>
<dbReference type="InterPro" id="IPR047661">
    <property type="entry name" value="IstB"/>
</dbReference>
<dbReference type="EMBL" id="JPGG01000017">
    <property type="protein sequence ID" value="KGC11001.1"/>
    <property type="molecule type" value="Genomic_DNA"/>
</dbReference>
<evidence type="ECO:0000259" key="5">
    <source>
        <dbReference type="SMART" id="SM00382"/>
    </source>
</evidence>
<evidence type="ECO:0000256" key="4">
    <source>
        <dbReference type="SAM" id="MobiDB-lite"/>
    </source>
</evidence>
<dbReference type="Gene3D" id="3.40.50.300">
    <property type="entry name" value="P-loop containing nucleotide triphosphate hydrolases"/>
    <property type="match status" value="1"/>
</dbReference>
<dbReference type="InterPro" id="IPR025662">
    <property type="entry name" value="Sigma_54_int_dom_ATP-bd_1"/>
</dbReference>
<accession>A0AAW3EVT6</accession>
<dbReference type="PIRSF" id="PIRSF003073">
    <property type="entry name" value="DNAC_TnpB_IstB"/>
    <property type="match status" value="1"/>
</dbReference>
<dbReference type="RefSeq" id="WP_036050329.1">
    <property type="nucleotide sequence ID" value="NZ_KN150849.1"/>
</dbReference>
<dbReference type="PROSITE" id="PS00675">
    <property type="entry name" value="SIGMA54_INTERACT_1"/>
    <property type="match status" value="1"/>
</dbReference>